<sequence length="331" mass="38515">MKQSKRKAKSTKTSIERRKVNKKSDQSEESRHRVNPHIITVTGEVRYSCLFTMASSTPVCSICDLRNITKPSIIWCFECDEGLCPECKDHHRLSKGTRNHNTVTISEYQKLPSEIVKITQNCAKHSEKFTIYCKKHECLCCGSCTVENHIECRDFDKLADIFQTTTFSNAFYEIEQSLADLSNNIQKIQNVRKDNLMRFAEKKRQIEQEIKQTRIAINTHLDKIQDDIMNKLNETVEKESKFINEQLELLKEKGSEITDYRKTIENIKQHATDLQTFIWMKELENEISSNDEFLQSVIDSTNFKDCELSYKTNAAMQNIANQMKNFGEVII</sequence>
<dbReference type="PANTHER" id="PTHR25462:SF296">
    <property type="entry name" value="MEIOTIC P26, ISOFORM F"/>
    <property type="match status" value="1"/>
</dbReference>
<evidence type="ECO:0000256" key="2">
    <source>
        <dbReference type="SAM" id="Coils"/>
    </source>
</evidence>
<feature type="coiled-coil region" evidence="2">
    <location>
        <begin position="196"/>
        <end position="253"/>
    </location>
</feature>
<keyword evidence="1" id="KW-0863">Zinc-finger</keyword>
<evidence type="ECO:0000259" key="4">
    <source>
        <dbReference type="PROSITE" id="PS50119"/>
    </source>
</evidence>
<dbReference type="OrthoDB" id="10366588at2759"/>
<protein>
    <submittedName>
        <fullName evidence="5">TRIM69</fullName>
        <ecNumber evidence="5">2.3.2.27</ecNumber>
    </submittedName>
</protein>
<dbReference type="InterPro" id="IPR047153">
    <property type="entry name" value="TRIM45/56/19-like"/>
</dbReference>
<evidence type="ECO:0000313" key="5">
    <source>
        <dbReference type="EMBL" id="CAC5388359.1"/>
    </source>
</evidence>
<organism evidence="5 6">
    <name type="scientific">Mytilus coruscus</name>
    <name type="common">Sea mussel</name>
    <dbReference type="NCBI Taxonomy" id="42192"/>
    <lineage>
        <taxon>Eukaryota</taxon>
        <taxon>Metazoa</taxon>
        <taxon>Spiralia</taxon>
        <taxon>Lophotrochozoa</taxon>
        <taxon>Mollusca</taxon>
        <taxon>Bivalvia</taxon>
        <taxon>Autobranchia</taxon>
        <taxon>Pteriomorphia</taxon>
        <taxon>Mytilida</taxon>
        <taxon>Mytiloidea</taxon>
        <taxon>Mytilidae</taxon>
        <taxon>Mytilinae</taxon>
        <taxon>Mytilus</taxon>
    </lineage>
</organism>
<dbReference type="EMBL" id="CACVKT020004159">
    <property type="protein sequence ID" value="CAC5388359.1"/>
    <property type="molecule type" value="Genomic_DNA"/>
</dbReference>
<keyword evidence="1" id="KW-0479">Metal-binding</keyword>
<dbReference type="EC" id="2.3.2.27" evidence="5"/>
<dbReference type="Proteomes" id="UP000507470">
    <property type="component" value="Unassembled WGS sequence"/>
</dbReference>
<accession>A0A6J8C002</accession>
<feature type="compositionally biased region" description="Basic residues" evidence="3">
    <location>
        <begin position="1"/>
        <end position="10"/>
    </location>
</feature>
<feature type="compositionally biased region" description="Basic and acidic residues" evidence="3">
    <location>
        <begin position="14"/>
        <end position="32"/>
    </location>
</feature>
<keyword evidence="5" id="KW-0012">Acyltransferase</keyword>
<dbReference type="PROSITE" id="PS50119">
    <property type="entry name" value="ZF_BBOX"/>
    <property type="match status" value="1"/>
</dbReference>
<evidence type="ECO:0000256" key="3">
    <source>
        <dbReference type="SAM" id="MobiDB-lite"/>
    </source>
</evidence>
<dbReference type="Gene3D" id="3.30.160.60">
    <property type="entry name" value="Classic Zinc Finger"/>
    <property type="match status" value="1"/>
</dbReference>
<gene>
    <name evidence="5" type="ORF">MCOR_23629</name>
</gene>
<dbReference type="CDD" id="cd19757">
    <property type="entry name" value="Bbox1"/>
    <property type="match status" value="1"/>
</dbReference>
<dbReference type="Pfam" id="PF22586">
    <property type="entry name" value="ANCHR-like_BBOX"/>
    <property type="match status" value="1"/>
</dbReference>
<keyword evidence="2" id="KW-0175">Coiled coil</keyword>
<keyword evidence="1" id="KW-0862">Zinc</keyword>
<name>A0A6J8C002_MYTCO</name>
<dbReference type="PANTHER" id="PTHR25462">
    <property type="entry name" value="BONUS, ISOFORM C-RELATED"/>
    <property type="match status" value="1"/>
</dbReference>
<evidence type="ECO:0000313" key="6">
    <source>
        <dbReference type="Proteomes" id="UP000507470"/>
    </source>
</evidence>
<dbReference type="GO" id="GO:0008270">
    <property type="term" value="F:zinc ion binding"/>
    <property type="evidence" value="ECO:0007669"/>
    <property type="project" value="UniProtKB-KW"/>
</dbReference>
<keyword evidence="5" id="KW-0808">Transferase</keyword>
<keyword evidence="6" id="KW-1185">Reference proteome</keyword>
<proteinExistence type="predicted"/>
<reference evidence="5 6" key="1">
    <citation type="submission" date="2020-06" db="EMBL/GenBank/DDBJ databases">
        <authorList>
            <person name="Li R."/>
            <person name="Bekaert M."/>
        </authorList>
    </citation>
    <scope>NUCLEOTIDE SEQUENCE [LARGE SCALE GENOMIC DNA]</scope>
    <source>
        <strain evidence="6">wild</strain>
    </source>
</reference>
<dbReference type="AlphaFoldDB" id="A0A6J8C002"/>
<evidence type="ECO:0000256" key="1">
    <source>
        <dbReference type="PROSITE-ProRule" id="PRU00024"/>
    </source>
</evidence>
<dbReference type="GO" id="GO:0061630">
    <property type="term" value="F:ubiquitin protein ligase activity"/>
    <property type="evidence" value="ECO:0007669"/>
    <property type="project" value="UniProtKB-EC"/>
</dbReference>
<feature type="domain" description="B box-type" evidence="4">
    <location>
        <begin position="55"/>
        <end position="105"/>
    </location>
</feature>
<dbReference type="InterPro" id="IPR000315">
    <property type="entry name" value="Znf_B-box"/>
</dbReference>
<feature type="region of interest" description="Disordered" evidence="3">
    <location>
        <begin position="1"/>
        <end position="33"/>
    </location>
</feature>